<evidence type="ECO:0000256" key="1">
    <source>
        <dbReference type="SAM" id="Coils"/>
    </source>
</evidence>
<comment type="caution">
    <text evidence="2">The sequence shown here is derived from an EMBL/GenBank/DDBJ whole genome shotgun (WGS) entry which is preliminary data.</text>
</comment>
<dbReference type="AlphaFoldDB" id="A0A1G1T6Q5"/>
<dbReference type="STRING" id="1908237.BEN47_12980"/>
<dbReference type="Proteomes" id="UP000176294">
    <property type="component" value="Unassembled WGS sequence"/>
</dbReference>
<evidence type="ECO:0000313" key="3">
    <source>
        <dbReference type="Proteomes" id="UP000176294"/>
    </source>
</evidence>
<proteinExistence type="predicted"/>
<name>A0A1G1T6Q5_9BACT</name>
<gene>
    <name evidence="2" type="ORF">BEN47_12980</name>
</gene>
<accession>A0A1G1T6Q5</accession>
<feature type="coiled-coil region" evidence="1">
    <location>
        <begin position="74"/>
        <end position="101"/>
    </location>
</feature>
<dbReference type="EMBL" id="MDZB01000096">
    <property type="protein sequence ID" value="OGX86561.1"/>
    <property type="molecule type" value="Genomic_DNA"/>
</dbReference>
<keyword evidence="1" id="KW-0175">Coiled coil</keyword>
<protein>
    <submittedName>
        <fullName evidence="2">Uncharacterized protein</fullName>
    </submittedName>
</protein>
<sequence>MPQLSPTHLLPYDPFDGMQFGPSTCFLSGQSVGPKETIPVFAEWLQARYGISERPMQLLDQRTVLLRELQLPASPAARQRVAELESRVEAASREGAEALRALGDDTLFLWMGKMFYGVFITELLNEFEPLIKPKYPLAENAALVRRFQAFFQLLQGLRVPTEYADFVPGSVFVLEADPAEDVTPFEYDDDLNTLVFSIKLDKTVLVACLVDIGLIGQAMSKVYADAQRPLHPVQIAEFKARVYYAAHLLHVVPDIYPRTPRPGDTTLVFDALIDDVTGAIFNPWENSAYTQALAEMWQRWNITLADVVQKPAEPLSLLYNPDGTPRELKHWPSVSGEV</sequence>
<dbReference type="RefSeq" id="WP_070726997.1">
    <property type="nucleotide sequence ID" value="NZ_MDZB01000096.1"/>
</dbReference>
<dbReference type="OrthoDB" id="978976at2"/>
<organism evidence="2 3">
    <name type="scientific">Hymenobacter lapidarius</name>
    <dbReference type="NCBI Taxonomy" id="1908237"/>
    <lineage>
        <taxon>Bacteria</taxon>
        <taxon>Pseudomonadati</taxon>
        <taxon>Bacteroidota</taxon>
        <taxon>Cytophagia</taxon>
        <taxon>Cytophagales</taxon>
        <taxon>Hymenobacteraceae</taxon>
        <taxon>Hymenobacter</taxon>
    </lineage>
</organism>
<evidence type="ECO:0000313" key="2">
    <source>
        <dbReference type="EMBL" id="OGX86561.1"/>
    </source>
</evidence>
<keyword evidence="3" id="KW-1185">Reference proteome</keyword>
<reference evidence="2 3" key="1">
    <citation type="submission" date="2016-08" db="EMBL/GenBank/DDBJ databases">
        <title>Hymenobacter coccineus sp. nov., Hymenobacter lapidarius sp. nov. and Hymenobacter glacialis sp. nov., isolated from Antarctic soil.</title>
        <authorList>
            <person name="Sedlacek I."/>
            <person name="Kralova S."/>
            <person name="Kyrova K."/>
            <person name="Maslanova I."/>
            <person name="Stankova E."/>
            <person name="Vrbovska V."/>
            <person name="Nemec M."/>
            <person name="Bartak M."/>
            <person name="Svec P."/>
            <person name="Busse H.-J."/>
            <person name="Pantucek R."/>
        </authorList>
    </citation>
    <scope>NUCLEOTIDE SEQUENCE [LARGE SCALE GENOMIC DNA]</scope>
    <source>
        <strain evidence="2 3">CCM 8643</strain>
    </source>
</reference>